<dbReference type="AlphaFoldDB" id="A0A0L8FRE5"/>
<feature type="region of interest" description="Disordered" evidence="1">
    <location>
        <begin position="117"/>
        <end position="137"/>
    </location>
</feature>
<accession>A0A0L8FRE5</accession>
<gene>
    <name evidence="2" type="ORF">OCBIM_22010036mg</name>
</gene>
<protein>
    <submittedName>
        <fullName evidence="2">Uncharacterized protein</fullName>
    </submittedName>
</protein>
<proteinExistence type="predicted"/>
<sequence>MYSVSPCRIGLVILGSGRLWFVGSSGSYGDELQLQCLSILASMFFCYLVPISQSCRSIMWSWSLLHQAAIVGHFSSPVACCAYSELHIPAAPSQGGGRVLTGPVPCLLPSHSEAGSRHWPYDRSAGTVARPHPGTGS</sequence>
<organism evidence="2">
    <name type="scientific">Octopus bimaculoides</name>
    <name type="common">California two-spotted octopus</name>
    <dbReference type="NCBI Taxonomy" id="37653"/>
    <lineage>
        <taxon>Eukaryota</taxon>
        <taxon>Metazoa</taxon>
        <taxon>Spiralia</taxon>
        <taxon>Lophotrochozoa</taxon>
        <taxon>Mollusca</taxon>
        <taxon>Cephalopoda</taxon>
        <taxon>Coleoidea</taxon>
        <taxon>Octopodiformes</taxon>
        <taxon>Octopoda</taxon>
        <taxon>Incirrata</taxon>
        <taxon>Octopodidae</taxon>
        <taxon>Octopus</taxon>
    </lineage>
</organism>
<reference evidence="2" key="1">
    <citation type="submission" date="2015-07" db="EMBL/GenBank/DDBJ databases">
        <title>MeaNS - Measles Nucleotide Surveillance Program.</title>
        <authorList>
            <person name="Tran T."/>
            <person name="Druce J."/>
        </authorList>
    </citation>
    <scope>NUCLEOTIDE SEQUENCE</scope>
    <source>
        <strain evidence="2">UCB-OBI-ISO-001</strain>
        <tissue evidence="2">Gonad</tissue>
    </source>
</reference>
<evidence type="ECO:0000256" key="1">
    <source>
        <dbReference type="SAM" id="MobiDB-lite"/>
    </source>
</evidence>
<evidence type="ECO:0000313" key="2">
    <source>
        <dbReference type="EMBL" id="KOF67286.1"/>
    </source>
</evidence>
<name>A0A0L8FRE5_OCTBM</name>
<dbReference type="EMBL" id="KQ427221">
    <property type="protein sequence ID" value="KOF67286.1"/>
    <property type="molecule type" value="Genomic_DNA"/>
</dbReference>